<keyword evidence="1 4" id="KW-0808">Transferase</keyword>
<gene>
    <name evidence="4" type="ORF">MMIC_P1273</name>
</gene>
<dbReference type="GO" id="GO:0016773">
    <property type="term" value="F:phosphotransferase activity, alcohol group as acceptor"/>
    <property type="evidence" value="ECO:0007669"/>
    <property type="project" value="InterPro"/>
</dbReference>
<keyword evidence="5" id="KW-1185">Reference proteome</keyword>
<evidence type="ECO:0000313" key="4">
    <source>
        <dbReference type="EMBL" id="GAV20308.1"/>
    </source>
</evidence>
<dbReference type="STRING" id="1921010.MMIC_P1273"/>
<dbReference type="EC" id="2.7.7.70" evidence="4"/>
<accession>A0A1L8CN14</accession>
<protein>
    <submittedName>
        <fullName evidence="4">D-beta-D-heptose 7-phosphate kinase / D-beta-D-heptose 1-phosphate adenosyltransferase</fullName>
        <ecNumber evidence="4">2.7.1.167</ecNumber>
        <ecNumber evidence="4">2.7.7.70</ecNumber>
    </submittedName>
</protein>
<comment type="caution">
    <text evidence="4">The sequence shown here is derived from an EMBL/GenBank/DDBJ whole genome shotgun (WGS) entry which is preliminary data.</text>
</comment>
<dbReference type="PANTHER" id="PTHR46969:SF1">
    <property type="entry name" value="BIFUNCTIONAL PROTEIN HLDE"/>
    <property type="match status" value="1"/>
</dbReference>
<dbReference type="Pfam" id="PF00294">
    <property type="entry name" value="PfkB"/>
    <property type="match status" value="1"/>
</dbReference>
<evidence type="ECO:0000313" key="5">
    <source>
        <dbReference type="Proteomes" id="UP000231632"/>
    </source>
</evidence>
<dbReference type="PANTHER" id="PTHR46969">
    <property type="entry name" value="BIFUNCTIONAL PROTEIN HLDE"/>
    <property type="match status" value="1"/>
</dbReference>
<evidence type="ECO:0000256" key="2">
    <source>
        <dbReference type="ARBA" id="ARBA00022777"/>
    </source>
</evidence>
<reference evidence="4 5" key="1">
    <citation type="journal article" date="2017" name="Arch. Microbiol.">
        <title>Mariprofundus micogutta sp. nov., a novel iron-oxidizing zetaproteobacterium isolated from a deep-sea hydrothermal field at the Bayonnaise knoll of the Izu-Ogasawara arc, and a description of Mariprofundales ord. nov. and Zetaproteobacteria classis nov.</title>
        <authorList>
            <person name="Makita H."/>
            <person name="Tanaka E."/>
            <person name="Mitsunobu S."/>
            <person name="Miyazaki M."/>
            <person name="Nunoura T."/>
            <person name="Uematsu K."/>
            <person name="Takaki Y."/>
            <person name="Nishi S."/>
            <person name="Shimamura S."/>
            <person name="Takai K."/>
        </authorList>
    </citation>
    <scope>NUCLEOTIDE SEQUENCE [LARGE SCALE GENOMIC DNA]</scope>
    <source>
        <strain evidence="4 5">ET2</strain>
    </source>
</reference>
<feature type="domain" description="Carbohydrate kinase PfkB" evidence="3">
    <location>
        <begin position="4"/>
        <end position="298"/>
    </location>
</feature>
<name>A0A1L8CN14_9PROT</name>
<dbReference type="Gene3D" id="3.40.1190.20">
    <property type="match status" value="1"/>
</dbReference>
<organism evidence="4 5">
    <name type="scientific">Mariprofundus micogutta</name>
    <dbReference type="NCBI Taxonomy" id="1921010"/>
    <lineage>
        <taxon>Bacteria</taxon>
        <taxon>Pseudomonadati</taxon>
        <taxon>Pseudomonadota</taxon>
        <taxon>Candidatius Mariprofundia</taxon>
        <taxon>Mariprofundales</taxon>
        <taxon>Mariprofundaceae</taxon>
        <taxon>Mariprofundus</taxon>
    </lineage>
</organism>
<dbReference type="GO" id="GO:0005829">
    <property type="term" value="C:cytosol"/>
    <property type="evidence" value="ECO:0007669"/>
    <property type="project" value="TreeGrafter"/>
</dbReference>
<proteinExistence type="predicted"/>
<dbReference type="InterPro" id="IPR011611">
    <property type="entry name" value="PfkB_dom"/>
</dbReference>
<sequence>MILVIGDIIVDEFIWGDVSRISPEAPVPVVSVNEIDRRLGGSSNVVRNLHALDTGSAMFGIVGNDEPGEWVKNRLAELNSDNSGVITKTNDRPTAIKTRIIARHQQVVRYDREWTQAARQESHEAIMASLEDLLPQSSATILSDYGKGVLTPDFIRQLIEQMQGSIIAVDPKPEHTDAYAGATVITPNLMEAAAMAGLEAINDDEHAELIAQTLHAKLNLQYVLLTRSERGMTLYDGQQSHHIPTAARDVFDVTGAGDTVIAVFTACLARGDDALTAVKLANQAAGVVVGKVGTATASWSEIEAH</sequence>
<dbReference type="GO" id="GO:0033786">
    <property type="term" value="F:heptose-1-phosphate adenylyltransferase activity"/>
    <property type="evidence" value="ECO:0007669"/>
    <property type="project" value="TreeGrafter"/>
</dbReference>
<evidence type="ECO:0000259" key="3">
    <source>
        <dbReference type="Pfam" id="PF00294"/>
    </source>
</evidence>
<dbReference type="EC" id="2.7.1.167" evidence="4"/>
<dbReference type="SUPFAM" id="SSF53613">
    <property type="entry name" value="Ribokinase-like"/>
    <property type="match status" value="1"/>
</dbReference>
<dbReference type="NCBIfam" id="TIGR02198">
    <property type="entry name" value="rfaE_dom_I"/>
    <property type="match status" value="1"/>
</dbReference>
<evidence type="ECO:0000256" key="1">
    <source>
        <dbReference type="ARBA" id="ARBA00022679"/>
    </source>
</evidence>
<dbReference type="OrthoDB" id="5290528at2"/>
<dbReference type="Proteomes" id="UP000231632">
    <property type="component" value="Unassembled WGS sequence"/>
</dbReference>
<dbReference type="InterPro" id="IPR011913">
    <property type="entry name" value="RfaE_dom_I"/>
</dbReference>
<keyword evidence="2 4" id="KW-0418">Kinase</keyword>
<dbReference type="InterPro" id="IPR029056">
    <property type="entry name" value="Ribokinase-like"/>
</dbReference>
<dbReference type="EMBL" id="BDFD01000009">
    <property type="protein sequence ID" value="GAV20308.1"/>
    <property type="molecule type" value="Genomic_DNA"/>
</dbReference>
<dbReference type="GO" id="GO:0033785">
    <property type="term" value="F:heptose 7-phosphate kinase activity"/>
    <property type="evidence" value="ECO:0007669"/>
    <property type="project" value="UniProtKB-EC"/>
</dbReference>
<keyword evidence="4" id="KW-0548">Nucleotidyltransferase</keyword>
<dbReference type="AlphaFoldDB" id="A0A1L8CN14"/>
<dbReference type="CDD" id="cd01172">
    <property type="entry name" value="RfaE_like"/>
    <property type="match status" value="1"/>
</dbReference>
<dbReference type="RefSeq" id="WP_072659630.1">
    <property type="nucleotide sequence ID" value="NZ_BDFD01000009.1"/>
</dbReference>